<gene>
    <name evidence="2" type="ORF">BDV95DRAFT_231138</name>
</gene>
<evidence type="ECO:0000313" key="2">
    <source>
        <dbReference type="EMBL" id="KAF2876585.1"/>
    </source>
</evidence>
<organism evidence="2 3">
    <name type="scientific">Massariosphaeria phaeospora</name>
    <dbReference type="NCBI Taxonomy" id="100035"/>
    <lineage>
        <taxon>Eukaryota</taxon>
        <taxon>Fungi</taxon>
        <taxon>Dikarya</taxon>
        <taxon>Ascomycota</taxon>
        <taxon>Pezizomycotina</taxon>
        <taxon>Dothideomycetes</taxon>
        <taxon>Pleosporomycetidae</taxon>
        <taxon>Pleosporales</taxon>
        <taxon>Pleosporales incertae sedis</taxon>
        <taxon>Massariosphaeria</taxon>
    </lineage>
</organism>
<comment type="caution">
    <text evidence="2">The sequence shown here is derived from an EMBL/GenBank/DDBJ whole genome shotgun (WGS) entry which is preliminary data.</text>
</comment>
<feature type="compositionally biased region" description="Low complexity" evidence="1">
    <location>
        <begin position="101"/>
        <end position="125"/>
    </location>
</feature>
<feature type="compositionally biased region" description="Polar residues" evidence="1">
    <location>
        <begin position="78"/>
        <end position="100"/>
    </location>
</feature>
<reference evidence="2 3" key="1">
    <citation type="submission" date="2020-01" db="EMBL/GenBank/DDBJ databases">
        <authorList>
            <consortium name="DOE Joint Genome Institute"/>
            <person name="Haridas S."/>
            <person name="Albert R."/>
            <person name="Binder M."/>
            <person name="Bloem J."/>
            <person name="Labutti K."/>
            <person name="Salamov A."/>
            <person name="Andreopoulos B."/>
            <person name="Baker S.E."/>
            <person name="Barry K."/>
            <person name="Bills G."/>
            <person name="Bluhm B.H."/>
            <person name="Cannon C."/>
            <person name="Castanera R."/>
            <person name="Culley D.E."/>
            <person name="Daum C."/>
            <person name="Ezra D."/>
            <person name="Gonzalez J.B."/>
            <person name="Henrissat B."/>
            <person name="Kuo A."/>
            <person name="Liang C."/>
            <person name="Lipzen A."/>
            <person name="Lutzoni F."/>
            <person name="Magnuson J."/>
            <person name="Mondo S."/>
            <person name="Nolan M."/>
            <person name="Ohm R."/>
            <person name="Pangilinan J."/>
            <person name="Park H.-J.H."/>
            <person name="Ramirez L."/>
            <person name="Alfaro M."/>
            <person name="Sun H."/>
            <person name="Tritt A."/>
            <person name="Yoshinaga Y."/>
            <person name="Zwiers L.-H.L."/>
            <person name="Turgeon B.G."/>
            <person name="Goodwin S.B."/>
            <person name="Spatafora J.W."/>
            <person name="Crous P.W."/>
            <person name="Grigoriev I.V."/>
        </authorList>
    </citation>
    <scope>NUCLEOTIDE SEQUENCE [LARGE SCALE GENOMIC DNA]</scope>
    <source>
        <strain evidence="2 3">CBS 611.86</strain>
    </source>
</reference>
<dbReference type="Proteomes" id="UP000481861">
    <property type="component" value="Unassembled WGS sequence"/>
</dbReference>
<keyword evidence="3" id="KW-1185">Reference proteome</keyword>
<evidence type="ECO:0000313" key="3">
    <source>
        <dbReference type="Proteomes" id="UP000481861"/>
    </source>
</evidence>
<feature type="compositionally biased region" description="Low complexity" evidence="1">
    <location>
        <begin position="142"/>
        <end position="168"/>
    </location>
</feature>
<dbReference type="EMBL" id="JAADJZ010000003">
    <property type="protein sequence ID" value="KAF2876585.1"/>
    <property type="molecule type" value="Genomic_DNA"/>
</dbReference>
<name>A0A7C8MWE9_9PLEO</name>
<protein>
    <submittedName>
        <fullName evidence="2">Uncharacterized protein</fullName>
    </submittedName>
</protein>
<sequence>MGGLMYTVNLFQHCWDISNTALGRWEQGITDRLNEERKSVKAAFYDHEADVVANTTTGNSTGPGDYTIPLGNCTFAGNSTTRTSGTPVSIPTKSSSQPVELSTSFPTSSTKSSSPPLSTGGPSTLYPSGWRTMSSSPPPSTGGPSTLYPSGWRTTSSSQASSTGGPSISYPPGWRLIPS</sequence>
<accession>A0A7C8MWE9</accession>
<feature type="region of interest" description="Disordered" evidence="1">
    <location>
        <begin position="78"/>
        <end position="179"/>
    </location>
</feature>
<proteinExistence type="predicted"/>
<evidence type="ECO:0000256" key="1">
    <source>
        <dbReference type="SAM" id="MobiDB-lite"/>
    </source>
</evidence>
<dbReference type="AlphaFoldDB" id="A0A7C8MWE9"/>